<name>A0A8S5VFQ3_9CAUD</name>
<reference evidence="1" key="1">
    <citation type="journal article" date="2021" name="Proc. Natl. Acad. Sci. U.S.A.">
        <title>A Catalog of Tens of Thousands of Viruses from Human Metagenomes Reveals Hidden Associations with Chronic Diseases.</title>
        <authorList>
            <person name="Tisza M.J."/>
            <person name="Buck C.B."/>
        </authorList>
    </citation>
    <scope>NUCLEOTIDE SEQUENCE</scope>
    <source>
        <strain evidence="1">CtNHj22</strain>
    </source>
</reference>
<proteinExistence type="predicted"/>
<evidence type="ECO:0000313" key="1">
    <source>
        <dbReference type="EMBL" id="DAG05586.1"/>
    </source>
</evidence>
<accession>A0A8S5VFQ3</accession>
<dbReference type="EMBL" id="BK016261">
    <property type="protein sequence ID" value="DAG05586.1"/>
    <property type="molecule type" value="Genomic_DNA"/>
</dbReference>
<sequence>MTSNVNTFSVKCKNFLSFVAPSLSFALAHSDMMGA</sequence>
<protein>
    <submittedName>
        <fullName evidence="1">Uncharacterized protein</fullName>
    </submittedName>
</protein>
<organism evidence="1">
    <name type="scientific">Siphoviridae sp. ctNHj22</name>
    <dbReference type="NCBI Taxonomy" id="2825468"/>
    <lineage>
        <taxon>Viruses</taxon>
        <taxon>Duplodnaviria</taxon>
        <taxon>Heunggongvirae</taxon>
        <taxon>Uroviricota</taxon>
        <taxon>Caudoviricetes</taxon>
    </lineage>
</organism>